<organism evidence="1 2">
    <name type="scientific">Pleuronectes platessa</name>
    <name type="common">European plaice</name>
    <dbReference type="NCBI Taxonomy" id="8262"/>
    <lineage>
        <taxon>Eukaryota</taxon>
        <taxon>Metazoa</taxon>
        <taxon>Chordata</taxon>
        <taxon>Craniata</taxon>
        <taxon>Vertebrata</taxon>
        <taxon>Euteleostomi</taxon>
        <taxon>Actinopterygii</taxon>
        <taxon>Neopterygii</taxon>
        <taxon>Teleostei</taxon>
        <taxon>Neoteleostei</taxon>
        <taxon>Acanthomorphata</taxon>
        <taxon>Carangaria</taxon>
        <taxon>Pleuronectiformes</taxon>
        <taxon>Pleuronectoidei</taxon>
        <taxon>Pleuronectidae</taxon>
        <taxon>Pleuronectes</taxon>
    </lineage>
</organism>
<accession>A0A9N7U3G5</accession>
<dbReference type="AlphaFoldDB" id="A0A9N7U3G5"/>
<dbReference type="EMBL" id="CADEAL010000695">
    <property type="protein sequence ID" value="CAB1423968.1"/>
    <property type="molecule type" value="Genomic_DNA"/>
</dbReference>
<comment type="caution">
    <text evidence="1">The sequence shown here is derived from an EMBL/GenBank/DDBJ whole genome shotgun (WGS) entry which is preliminary data.</text>
</comment>
<gene>
    <name evidence="1" type="ORF">PLEPLA_LOCUS11889</name>
</gene>
<protein>
    <submittedName>
        <fullName evidence="1">Uncharacterized protein</fullName>
    </submittedName>
</protein>
<evidence type="ECO:0000313" key="1">
    <source>
        <dbReference type="EMBL" id="CAB1423968.1"/>
    </source>
</evidence>
<name>A0A9N7U3G5_PLEPL</name>
<sequence>MPKGKMLNPNMASDGCTILIEKELHILQNPSSSLLSLPDRPFTSVNQLRSIHLFFSTFICSGFYLPTPLDLHCQPPPPQLQQLKNNLFCYHRSALFVFCTLGPPEANYNSA</sequence>
<dbReference type="Proteomes" id="UP001153269">
    <property type="component" value="Unassembled WGS sequence"/>
</dbReference>
<keyword evidence="2" id="KW-1185">Reference proteome</keyword>
<evidence type="ECO:0000313" key="2">
    <source>
        <dbReference type="Proteomes" id="UP001153269"/>
    </source>
</evidence>
<proteinExistence type="predicted"/>
<reference evidence="1" key="1">
    <citation type="submission" date="2020-03" db="EMBL/GenBank/DDBJ databases">
        <authorList>
            <person name="Weist P."/>
        </authorList>
    </citation>
    <scope>NUCLEOTIDE SEQUENCE</scope>
</reference>